<dbReference type="PIRSF" id="PIRSF002741">
    <property type="entry name" value="MppA"/>
    <property type="match status" value="1"/>
</dbReference>
<evidence type="ECO:0000256" key="2">
    <source>
        <dbReference type="ARBA" id="ARBA00005695"/>
    </source>
</evidence>
<sequence>MHRRSLLKAAAVAPFLPSLAAPALAQDPRATTLRFIPQANLAALDPVWTTATVTGNHGYYVFDTLYGLNGAGEVKPQMAEGHEILEDGKLWRIKLRQGLRFHDGEPVRAQDCVDSVKRWTVRDPFGQLLAKVATEWRVVDDRTFEIRLNRAFPLLSYALAKSDGAPFIMPSRLAATDPNKAVTEMVGSGPYRFLADQFNSGSRAVYAKFDGYVPRDEAPDYATGGKVAHFPRIEWQIITDPATAAGALMNGEVDWWERPLADLQPMLARNRDITRRVTDKAGRLALARLNCLQEPFNDVRIRRAVLAAVVQEDYMRAAQGDDASVWTTTPSIWPKNTPYFADNSDLMPGDVAKARAMLKEAGYGNQKVVIINPTDFPDIGPLGQVTADTLKRAGMNVDLMESDWGTVIQRRNSREATDKGGWSIFHTTGPASFYGSPAMSPLIRGQGDAGWFGWWKSDRAEALTQEWLFATDEAGQKKAAAELGRLGMEEVATVPLGQFTLRTAFRNTITGIQDGTAPYPWGVKRA</sequence>
<dbReference type="SUPFAM" id="SSF53850">
    <property type="entry name" value="Periplasmic binding protein-like II"/>
    <property type="match status" value="1"/>
</dbReference>
<comment type="subcellular location">
    <subcellularLocation>
        <location evidence="1">Periplasm</location>
    </subcellularLocation>
</comment>
<evidence type="ECO:0000313" key="7">
    <source>
        <dbReference type="Proteomes" id="UP000626026"/>
    </source>
</evidence>
<reference evidence="6 7" key="1">
    <citation type="journal article" date="2013" name="Int. J. Syst. Evol. Microbiol.">
        <title>Roseomonas aerophila sp. nov., isolated from air.</title>
        <authorList>
            <person name="Kim S.J."/>
            <person name="Weon H.Y."/>
            <person name="Ahn J.H."/>
            <person name="Hong S.B."/>
            <person name="Seok S.J."/>
            <person name="Whang K.S."/>
            <person name="Kwon S.W."/>
        </authorList>
    </citation>
    <scope>NUCLEOTIDE SEQUENCE [LARGE SCALE GENOMIC DNA]</scope>
    <source>
        <strain evidence="6 7">NBRC 108923</strain>
    </source>
</reference>
<feature type="domain" description="Solute-binding protein family 5" evidence="5">
    <location>
        <begin position="73"/>
        <end position="427"/>
    </location>
</feature>
<dbReference type="CDD" id="cd08502">
    <property type="entry name" value="PBP2_NikA_DppA_OppA_like_16"/>
    <property type="match status" value="1"/>
</dbReference>
<proteinExistence type="inferred from homology"/>
<comment type="similarity">
    <text evidence="2">Belongs to the bacterial solute-binding protein 5 family.</text>
</comment>
<keyword evidence="3 4" id="KW-0732">Signal</keyword>
<comment type="caution">
    <text evidence="6">The sequence shown here is derived from an EMBL/GenBank/DDBJ whole genome shotgun (WGS) entry which is preliminary data.</text>
</comment>
<dbReference type="EMBL" id="JACTVA010000033">
    <property type="protein sequence ID" value="MBC9208459.1"/>
    <property type="molecule type" value="Genomic_DNA"/>
</dbReference>
<evidence type="ECO:0000256" key="1">
    <source>
        <dbReference type="ARBA" id="ARBA00004418"/>
    </source>
</evidence>
<name>A0ABR7RPD0_9PROT</name>
<evidence type="ECO:0000256" key="4">
    <source>
        <dbReference type="SAM" id="SignalP"/>
    </source>
</evidence>
<feature type="chain" id="PRO_5046541353" evidence="4">
    <location>
        <begin position="26"/>
        <end position="526"/>
    </location>
</feature>
<organism evidence="6 7">
    <name type="scientific">Teichococcus aerophilus</name>
    <dbReference type="NCBI Taxonomy" id="1224513"/>
    <lineage>
        <taxon>Bacteria</taxon>
        <taxon>Pseudomonadati</taxon>
        <taxon>Pseudomonadota</taxon>
        <taxon>Alphaproteobacteria</taxon>
        <taxon>Acetobacterales</taxon>
        <taxon>Roseomonadaceae</taxon>
        <taxon>Roseomonas</taxon>
    </lineage>
</organism>
<dbReference type="Gene3D" id="3.40.190.10">
    <property type="entry name" value="Periplasmic binding protein-like II"/>
    <property type="match status" value="1"/>
</dbReference>
<dbReference type="InterPro" id="IPR030678">
    <property type="entry name" value="Peptide/Ni-bd"/>
</dbReference>
<evidence type="ECO:0000256" key="3">
    <source>
        <dbReference type="ARBA" id="ARBA00022729"/>
    </source>
</evidence>
<dbReference type="Pfam" id="PF00496">
    <property type="entry name" value="SBP_bac_5"/>
    <property type="match status" value="1"/>
</dbReference>
<evidence type="ECO:0000313" key="6">
    <source>
        <dbReference type="EMBL" id="MBC9208459.1"/>
    </source>
</evidence>
<dbReference type="InterPro" id="IPR039424">
    <property type="entry name" value="SBP_5"/>
</dbReference>
<protein>
    <submittedName>
        <fullName evidence="6">ABC transporter substrate-binding protein</fullName>
    </submittedName>
</protein>
<dbReference type="PANTHER" id="PTHR30290">
    <property type="entry name" value="PERIPLASMIC BINDING COMPONENT OF ABC TRANSPORTER"/>
    <property type="match status" value="1"/>
</dbReference>
<accession>A0ABR7RPD0</accession>
<feature type="signal peptide" evidence="4">
    <location>
        <begin position="1"/>
        <end position="25"/>
    </location>
</feature>
<evidence type="ECO:0000259" key="5">
    <source>
        <dbReference type="Pfam" id="PF00496"/>
    </source>
</evidence>
<dbReference type="RefSeq" id="WP_187785617.1">
    <property type="nucleotide sequence ID" value="NZ_JACTVA010000033.1"/>
</dbReference>
<keyword evidence="7" id="KW-1185">Reference proteome</keyword>
<dbReference type="InterPro" id="IPR000914">
    <property type="entry name" value="SBP_5_dom"/>
</dbReference>
<gene>
    <name evidence="6" type="ORF">IBL26_16550</name>
</gene>
<dbReference type="Proteomes" id="UP000626026">
    <property type="component" value="Unassembled WGS sequence"/>
</dbReference>
<dbReference type="PANTHER" id="PTHR30290:SF38">
    <property type="entry name" value="D,D-DIPEPTIDE-BINDING PERIPLASMIC PROTEIN DDPA-RELATED"/>
    <property type="match status" value="1"/>
</dbReference>
<dbReference type="Gene3D" id="3.10.105.10">
    <property type="entry name" value="Dipeptide-binding Protein, Domain 3"/>
    <property type="match status" value="1"/>
</dbReference>